<dbReference type="EMBL" id="JAVRRJ010000003">
    <property type="protein sequence ID" value="KAK5086335.1"/>
    <property type="molecule type" value="Genomic_DNA"/>
</dbReference>
<protein>
    <recommendedName>
        <fullName evidence="10">Histidine kinase</fullName>
    </recommendedName>
</protein>
<evidence type="ECO:0000313" key="8">
    <source>
        <dbReference type="EMBL" id="KAK5086335.1"/>
    </source>
</evidence>
<feature type="domain" description="Response regulatory" evidence="7">
    <location>
        <begin position="1111"/>
        <end position="1233"/>
    </location>
</feature>
<feature type="region of interest" description="Disordered" evidence="5">
    <location>
        <begin position="274"/>
        <end position="323"/>
    </location>
</feature>
<dbReference type="GO" id="GO:0000155">
    <property type="term" value="F:phosphorelay sensor kinase activity"/>
    <property type="evidence" value="ECO:0007669"/>
    <property type="project" value="InterPro"/>
</dbReference>
<feature type="modified residue" description="4-aspartylphosphate" evidence="4">
    <location>
        <position position="1162"/>
    </location>
</feature>
<dbReference type="SMART" id="SM00448">
    <property type="entry name" value="REC"/>
    <property type="match status" value="1"/>
</dbReference>
<dbReference type="InterPro" id="IPR011006">
    <property type="entry name" value="CheY-like_superfamily"/>
</dbReference>
<dbReference type="PROSITE" id="PS50110">
    <property type="entry name" value="RESPONSE_REGULATORY"/>
    <property type="match status" value="1"/>
</dbReference>
<dbReference type="SUPFAM" id="SSF55874">
    <property type="entry name" value="ATPase domain of HSP90 chaperone/DNA topoisomerase II/histidine kinase"/>
    <property type="match status" value="1"/>
</dbReference>
<keyword evidence="1 4" id="KW-0597">Phosphoprotein</keyword>
<feature type="compositionally biased region" description="Basic and acidic residues" evidence="5">
    <location>
        <begin position="1009"/>
        <end position="1022"/>
    </location>
</feature>
<name>A0AAN7Y701_9EURO</name>
<evidence type="ECO:0000256" key="4">
    <source>
        <dbReference type="PROSITE-ProRule" id="PRU00169"/>
    </source>
</evidence>
<dbReference type="PANTHER" id="PTHR43719:SF28">
    <property type="entry name" value="PEROXIDE STRESS-ACTIVATED HISTIDINE KINASE MAK1-RELATED"/>
    <property type="match status" value="1"/>
</dbReference>
<dbReference type="InterPro" id="IPR004358">
    <property type="entry name" value="Sig_transdc_His_kin-like_C"/>
</dbReference>
<evidence type="ECO:0000313" key="9">
    <source>
        <dbReference type="Proteomes" id="UP001309876"/>
    </source>
</evidence>
<dbReference type="Gene3D" id="3.30.565.10">
    <property type="entry name" value="Histidine kinase-like ATPase, C-terminal domain"/>
    <property type="match status" value="1"/>
</dbReference>
<keyword evidence="3" id="KW-0418">Kinase</keyword>
<dbReference type="InterPro" id="IPR050956">
    <property type="entry name" value="2C_system_His_kinase"/>
</dbReference>
<organism evidence="8 9">
    <name type="scientific">Lithohypha guttulata</name>
    <dbReference type="NCBI Taxonomy" id="1690604"/>
    <lineage>
        <taxon>Eukaryota</taxon>
        <taxon>Fungi</taxon>
        <taxon>Dikarya</taxon>
        <taxon>Ascomycota</taxon>
        <taxon>Pezizomycotina</taxon>
        <taxon>Eurotiomycetes</taxon>
        <taxon>Chaetothyriomycetidae</taxon>
        <taxon>Chaetothyriales</taxon>
        <taxon>Trichomeriaceae</taxon>
        <taxon>Lithohypha</taxon>
    </lineage>
</organism>
<dbReference type="Gene3D" id="3.30.450.40">
    <property type="match status" value="1"/>
</dbReference>
<dbReference type="CDD" id="cd00082">
    <property type="entry name" value="HisKA"/>
    <property type="match status" value="1"/>
</dbReference>
<dbReference type="InterPro" id="IPR003018">
    <property type="entry name" value="GAF"/>
</dbReference>
<dbReference type="Pfam" id="PF01590">
    <property type="entry name" value="GAF"/>
    <property type="match status" value="1"/>
</dbReference>
<feature type="region of interest" description="Disordered" evidence="5">
    <location>
        <begin position="382"/>
        <end position="408"/>
    </location>
</feature>
<dbReference type="InterPro" id="IPR003594">
    <property type="entry name" value="HATPase_dom"/>
</dbReference>
<dbReference type="FunFam" id="3.30.450.40:FF:000083">
    <property type="entry name" value="Sensor histidine kinase/response regulator, putative (AFU_orthologue AFUA_4G00660)"/>
    <property type="match status" value="1"/>
</dbReference>
<evidence type="ECO:0000256" key="2">
    <source>
        <dbReference type="ARBA" id="ARBA00022679"/>
    </source>
</evidence>
<dbReference type="Pfam" id="PF02518">
    <property type="entry name" value="HATPase_c"/>
    <property type="match status" value="1"/>
</dbReference>
<dbReference type="InterPro" id="IPR005467">
    <property type="entry name" value="His_kinase_dom"/>
</dbReference>
<evidence type="ECO:0000256" key="1">
    <source>
        <dbReference type="ARBA" id="ARBA00022553"/>
    </source>
</evidence>
<evidence type="ECO:0000259" key="6">
    <source>
        <dbReference type="PROSITE" id="PS50109"/>
    </source>
</evidence>
<evidence type="ECO:0000256" key="5">
    <source>
        <dbReference type="SAM" id="MobiDB-lite"/>
    </source>
</evidence>
<dbReference type="SMART" id="SM00388">
    <property type="entry name" value="HisKA"/>
    <property type="match status" value="1"/>
</dbReference>
<dbReference type="SMART" id="SM00387">
    <property type="entry name" value="HATPase_c"/>
    <property type="match status" value="1"/>
</dbReference>
<comment type="caution">
    <text evidence="8">The sequence shown here is derived from an EMBL/GenBank/DDBJ whole genome shotgun (WGS) entry which is preliminary data.</text>
</comment>
<evidence type="ECO:0000256" key="3">
    <source>
        <dbReference type="ARBA" id="ARBA00022777"/>
    </source>
</evidence>
<dbReference type="InterPro" id="IPR003661">
    <property type="entry name" value="HisK_dim/P_dom"/>
</dbReference>
<dbReference type="CDD" id="cd17546">
    <property type="entry name" value="REC_hyHK_CKI1_RcsC-like"/>
    <property type="match status" value="1"/>
</dbReference>
<dbReference type="Proteomes" id="UP001309876">
    <property type="component" value="Unassembled WGS sequence"/>
</dbReference>
<accession>A0AAN7Y701</accession>
<evidence type="ECO:0008006" key="10">
    <source>
        <dbReference type="Google" id="ProtNLM"/>
    </source>
</evidence>
<dbReference type="Gene3D" id="3.40.50.2300">
    <property type="match status" value="1"/>
</dbReference>
<feature type="domain" description="Histidine kinase" evidence="6">
    <location>
        <begin position="578"/>
        <end position="852"/>
    </location>
</feature>
<dbReference type="InterPro" id="IPR001789">
    <property type="entry name" value="Sig_transdc_resp-reg_receiver"/>
</dbReference>
<keyword evidence="2" id="KW-0808">Transferase</keyword>
<dbReference type="Pfam" id="PF00512">
    <property type="entry name" value="HisKA"/>
    <property type="match status" value="1"/>
</dbReference>
<dbReference type="InterPro" id="IPR036097">
    <property type="entry name" value="HisK_dim/P_sf"/>
</dbReference>
<dbReference type="PANTHER" id="PTHR43719">
    <property type="entry name" value="TWO-COMPONENT HISTIDINE KINASE"/>
    <property type="match status" value="1"/>
</dbReference>
<dbReference type="Pfam" id="PF00072">
    <property type="entry name" value="Response_reg"/>
    <property type="match status" value="1"/>
</dbReference>
<proteinExistence type="predicted"/>
<dbReference type="InterPro" id="IPR029016">
    <property type="entry name" value="GAF-like_dom_sf"/>
</dbReference>
<dbReference type="PRINTS" id="PR00344">
    <property type="entry name" value="BCTRLSENSOR"/>
</dbReference>
<dbReference type="SUPFAM" id="SSF55781">
    <property type="entry name" value="GAF domain-like"/>
    <property type="match status" value="1"/>
</dbReference>
<feature type="compositionally biased region" description="Polar residues" evidence="5">
    <location>
        <begin position="303"/>
        <end position="318"/>
    </location>
</feature>
<gene>
    <name evidence="8" type="ORF">LTR05_003503</name>
</gene>
<dbReference type="Gene3D" id="1.10.287.130">
    <property type="match status" value="1"/>
</dbReference>
<feature type="region of interest" description="Disordered" evidence="5">
    <location>
        <begin position="1009"/>
        <end position="1031"/>
    </location>
</feature>
<dbReference type="InterPro" id="IPR036890">
    <property type="entry name" value="HATPase_C_sf"/>
</dbReference>
<dbReference type="PROSITE" id="PS50109">
    <property type="entry name" value="HIS_KIN"/>
    <property type="match status" value="1"/>
</dbReference>
<feature type="compositionally biased region" description="Acidic residues" evidence="5">
    <location>
        <begin position="276"/>
        <end position="297"/>
    </location>
</feature>
<dbReference type="AlphaFoldDB" id="A0AAN7Y701"/>
<keyword evidence="9" id="KW-1185">Reference proteome</keyword>
<sequence length="1235" mass="136766">MNGLDEEDEGPANADYARARELQKYYQPWLQDSTALRTVPINDQHEPRSSVRCSDDTTLTALAQLAALRLQAKRAMVSLISADTQMILAEATKSLSLVDRERHAPGDHMWFGQASVPRKDAMDEHVFGSSYTVKNADGQEQTFEAMVVPDVTKDERFNNRPYVLSEPGVRFYAGVPIVTKQGYRIGVYGVSDDVAHPQGLSLDDVLFMQEVAQIITNHLERVKNTIDNERDEVFVKSMHKFIEGLTTLKHDIENPLQGLLDSEANDHADDLQATDAQDDQTEDKEEEDEESQEDDSGESPSDHTTSNADKTPEGSQSEPEVVAAKHVVDTETPQKDSMDSSTYNITQVFDRAATCLRDALDAQGCIFLDAAAGIFALDGALSRPPSNEPPTFSDADLRSDPDSPSADELEKNAVPLATAMADGVNLNLEEGLIKKKHLKTCLMRYPYGSYFYVDEGQVFPTMVFESNDTVVGSGTSSTARPNWLTRKPRLGSHLYRTHLPRQLLDQLPDVKWLIFMPLFNPTQGQWCAAAFIWSTKTSVRDLESAMPYLKTFGSCMMSEVTSLEAFNTSLAKSTLLASISHDLRSPLHGMLGSLEFLEDTMTTAYQMSLLGSVETCGKTLLDTIDHLLDYAKINNLNRATTGKKLGHRDDIHQHSSELTAFDFGLLLEEVVEAVFAGQTFRKSRLHRHDPVDDAISRVHNIGVDDSPADAAIHAGSAKFSGKVFFILDIFKTQSWCMLGNTGALRRVILNVVGNAVKYCSKGNIHITLDAKNVTDTHADVELSVKDTGVGMSQKFMENHLFKAFSQEDPFAPGAGLGLSIASSIVHTLNGKIRVESEKDVGTNVILSLPMARATNIQCEDEDIMRDAARVASGKSICMLNPYIDDESTGQLSKLTASMARTVEQYFNMKWYQSRVVDAQPDTSIFIYCEPPPIEYLLKHHTERRESGKSGQEAALLIICTNAFEAAALRSAGVAQLVNLGRIIEVISQPVGARKLAKVLLSCMQRIEASGKQETQRTSRKDMMSSNEPKQRAAAVNWQQSLVIYDEKDNRHRPAIQEIKWKSDVNVPTDKKFDSPTPKPPDFGDIKAGMLPGMGEMPHKDATNENAGTPPSVLLVDDNAINLKLLVTFMKKIKLPYAEAVNGLDAFNKFKEAERPFDFVLMDLQMPIMGGLESTRKIREYEKEMNVTKSANIIAITGVGNEDVRQEAMDAGMTQYLTKPVKFKGLQQLLEKSHQP</sequence>
<dbReference type="SUPFAM" id="SSF47384">
    <property type="entry name" value="Homodimeric domain of signal transducing histidine kinase"/>
    <property type="match status" value="1"/>
</dbReference>
<evidence type="ECO:0000259" key="7">
    <source>
        <dbReference type="PROSITE" id="PS50110"/>
    </source>
</evidence>
<dbReference type="SUPFAM" id="SSF52172">
    <property type="entry name" value="CheY-like"/>
    <property type="match status" value="1"/>
</dbReference>
<reference evidence="8 9" key="1">
    <citation type="submission" date="2023-08" db="EMBL/GenBank/DDBJ databases">
        <title>Black Yeasts Isolated from many extreme environments.</title>
        <authorList>
            <person name="Coleine C."/>
            <person name="Stajich J.E."/>
            <person name="Selbmann L."/>
        </authorList>
    </citation>
    <scope>NUCLEOTIDE SEQUENCE [LARGE SCALE GENOMIC DNA]</scope>
    <source>
        <strain evidence="8 9">CCFEE 5910</strain>
    </source>
</reference>